<comment type="caution">
    <text evidence="12">The sequence shown here is derived from an EMBL/GenBank/DDBJ whole genome shotgun (WGS) entry which is preliminary data.</text>
</comment>
<evidence type="ECO:0000256" key="2">
    <source>
        <dbReference type="ARBA" id="ARBA00022448"/>
    </source>
</evidence>
<dbReference type="Gene3D" id="6.10.140.1330">
    <property type="match status" value="1"/>
</dbReference>
<feature type="transmembrane region" description="Helical" evidence="10">
    <location>
        <begin position="270"/>
        <end position="288"/>
    </location>
</feature>
<evidence type="ECO:0000256" key="6">
    <source>
        <dbReference type="ARBA" id="ARBA00023053"/>
    </source>
</evidence>
<reference evidence="12 13" key="1">
    <citation type="submission" date="2024-03" db="EMBL/GenBank/DDBJ databases">
        <title>Actinomycetospora sp. OC33-EN08, a novel actinomycete isolated from wild orchid (Aerides multiflora).</title>
        <authorList>
            <person name="Suriyachadkun C."/>
        </authorList>
    </citation>
    <scope>NUCLEOTIDE SEQUENCE [LARGE SCALE GENOMIC DNA]</scope>
    <source>
        <strain evidence="12 13">OC33-EN08</strain>
    </source>
</reference>
<keyword evidence="5 10" id="KW-1133">Transmembrane helix</keyword>
<evidence type="ECO:0000256" key="3">
    <source>
        <dbReference type="ARBA" id="ARBA00022475"/>
    </source>
</evidence>
<dbReference type="PANTHER" id="PTHR10110">
    <property type="entry name" value="SODIUM/HYDROGEN EXCHANGER"/>
    <property type="match status" value="1"/>
</dbReference>
<evidence type="ECO:0000256" key="1">
    <source>
        <dbReference type="ARBA" id="ARBA00004651"/>
    </source>
</evidence>
<name>A0ABU8MPH2_9PSEU</name>
<feature type="transmembrane region" description="Helical" evidence="10">
    <location>
        <begin position="85"/>
        <end position="104"/>
    </location>
</feature>
<keyword evidence="6 10" id="KW-0915">Sodium</keyword>
<dbReference type="PANTHER" id="PTHR10110:SF86">
    <property type="entry name" value="SODIUM_HYDROGEN EXCHANGER 7"/>
    <property type="match status" value="1"/>
</dbReference>
<gene>
    <name evidence="12" type="ORF">WCD74_15640</name>
</gene>
<evidence type="ECO:0000259" key="11">
    <source>
        <dbReference type="Pfam" id="PF00999"/>
    </source>
</evidence>
<dbReference type="NCBIfam" id="TIGR00831">
    <property type="entry name" value="a_cpa1"/>
    <property type="match status" value="1"/>
</dbReference>
<evidence type="ECO:0000256" key="9">
    <source>
        <dbReference type="ARBA" id="ARBA00023201"/>
    </source>
</evidence>
<dbReference type="InterPro" id="IPR018422">
    <property type="entry name" value="Cation/H_exchanger_CPA1"/>
</dbReference>
<organism evidence="12 13">
    <name type="scientific">Actinomycetospora aurantiaca</name>
    <dbReference type="NCBI Taxonomy" id="3129233"/>
    <lineage>
        <taxon>Bacteria</taxon>
        <taxon>Bacillati</taxon>
        <taxon>Actinomycetota</taxon>
        <taxon>Actinomycetes</taxon>
        <taxon>Pseudonocardiales</taxon>
        <taxon>Pseudonocardiaceae</taxon>
        <taxon>Actinomycetospora</taxon>
    </lineage>
</organism>
<feature type="transmembrane region" description="Helical" evidence="10">
    <location>
        <begin position="110"/>
        <end position="129"/>
    </location>
</feature>
<dbReference type="Pfam" id="PF00999">
    <property type="entry name" value="Na_H_Exchanger"/>
    <property type="match status" value="1"/>
</dbReference>
<comment type="subcellular location">
    <subcellularLocation>
        <location evidence="1 10">Cell membrane</location>
        <topology evidence="1 10">Multi-pass membrane protein</topology>
    </subcellularLocation>
</comment>
<dbReference type="InterPro" id="IPR004705">
    <property type="entry name" value="Cation/H_exchanger_CPA1_bac"/>
</dbReference>
<keyword evidence="2 10" id="KW-0813">Transport</keyword>
<evidence type="ECO:0000256" key="7">
    <source>
        <dbReference type="ARBA" id="ARBA00023065"/>
    </source>
</evidence>
<evidence type="ECO:0000256" key="8">
    <source>
        <dbReference type="ARBA" id="ARBA00023136"/>
    </source>
</evidence>
<feature type="transmembrane region" description="Helical" evidence="10">
    <location>
        <begin position="294"/>
        <end position="322"/>
    </location>
</feature>
<evidence type="ECO:0000256" key="4">
    <source>
        <dbReference type="ARBA" id="ARBA00022692"/>
    </source>
</evidence>
<comment type="function">
    <text evidence="10">Na(+)/H(+) antiporter that extrudes sodium in exchange for external protons.</text>
</comment>
<sequence length="526" mass="56158">MNGLALLIVLVVSLGVTALADRFRISSPLLLVVVGLGLSFVPGVPNVPLDPDLVLFLVLPPLLYSAALESSALRIRENLNRIGQLAFGLVIFTTAVVGLVAWWVVPGLPLASALVLGAVVAPPDAVAAASIGRRLGLNRRMMTVLEGESLLNDATALTLFRVLLAVALGAGASIGEGLLEFLIAAVGGIAIGAVAGWVIHRVRLRLGDSSLESAVGLVVPFAIYLLAEDLHASGVLAVVIAGLYLGHKSTEGGFATRIQDQAVWKALDRLLEALVFALIGLQLAVVVADLRISFGTVVASSLAVLAAVILARFAWMFPTIYLPRLLPKVRARGPAMPWRVPTVLSWAGMRGVVTLAAAFAIDPAMPGRDVVLFLAFVVTVGTLLLQGLTLPWVIRRLDVSDTGAQKDTLQEAAAKQAAAETALARLEELTSGDGDRTPDHITDQLRSWAQHRSNGAWERLGRPAEEIGESPSVAFVRLRRAMLEAERHTFVRFRDMGRLEESAMRELLRELDYEQAMLETDRPASG</sequence>
<proteinExistence type="inferred from homology"/>
<protein>
    <submittedName>
        <fullName evidence="12">Na+/H+ antiporter</fullName>
    </submittedName>
</protein>
<dbReference type="RefSeq" id="WP_337695788.1">
    <property type="nucleotide sequence ID" value="NZ_JBBEGN010000007.1"/>
</dbReference>
<keyword evidence="8 10" id="KW-0472">Membrane</keyword>
<keyword evidence="4 10" id="KW-0812">Transmembrane</keyword>
<evidence type="ECO:0000313" key="12">
    <source>
        <dbReference type="EMBL" id="MEJ2869207.1"/>
    </source>
</evidence>
<feature type="domain" description="Cation/H+ exchanger transmembrane" evidence="11">
    <location>
        <begin position="11"/>
        <end position="395"/>
    </location>
</feature>
<evidence type="ECO:0000313" key="13">
    <source>
        <dbReference type="Proteomes" id="UP001385809"/>
    </source>
</evidence>
<accession>A0ABU8MPH2</accession>
<keyword evidence="10" id="KW-0050">Antiport</keyword>
<feature type="transmembrane region" description="Helical" evidence="10">
    <location>
        <begin position="150"/>
        <end position="172"/>
    </location>
</feature>
<comment type="similarity">
    <text evidence="10">Belongs to the monovalent cation:proton antiporter 1 (CPA1) transporter (TC 2.A.36) family.</text>
</comment>
<keyword evidence="7 10" id="KW-0406">Ion transport</keyword>
<comment type="caution">
    <text evidence="10">Lacks conserved residue(s) required for the propagation of feature annotation.</text>
</comment>
<feature type="transmembrane region" description="Helical" evidence="10">
    <location>
        <begin position="53"/>
        <end position="73"/>
    </location>
</feature>
<keyword evidence="9 10" id="KW-0739">Sodium transport</keyword>
<keyword evidence="13" id="KW-1185">Reference proteome</keyword>
<dbReference type="Proteomes" id="UP001385809">
    <property type="component" value="Unassembled WGS sequence"/>
</dbReference>
<evidence type="ECO:0000256" key="5">
    <source>
        <dbReference type="ARBA" id="ARBA00022989"/>
    </source>
</evidence>
<evidence type="ECO:0000256" key="10">
    <source>
        <dbReference type="RuleBase" id="RU366002"/>
    </source>
</evidence>
<keyword evidence="3 10" id="KW-1003">Cell membrane</keyword>
<dbReference type="EMBL" id="JBBEGN010000007">
    <property type="protein sequence ID" value="MEJ2869207.1"/>
    <property type="molecule type" value="Genomic_DNA"/>
</dbReference>
<feature type="transmembrane region" description="Helical" evidence="10">
    <location>
        <begin position="178"/>
        <end position="199"/>
    </location>
</feature>
<feature type="transmembrane region" description="Helical" evidence="10">
    <location>
        <begin position="373"/>
        <end position="394"/>
    </location>
</feature>
<dbReference type="InterPro" id="IPR006153">
    <property type="entry name" value="Cation/H_exchanger_TM"/>
</dbReference>